<protein>
    <submittedName>
        <fullName evidence="1">Uncharacterized protein</fullName>
    </submittedName>
</protein>
<comment type="caution">
    <text evidence="1">The sequence shown here is derived from an EMBL/GenBank/DDBJ whole genome shotgun (WGS) entry which is preliminary data.</text>
</comment>
<dbReference type="Proteomes" id="UP000440224">
    <property type="component" value="Unassembled WGS sequence"/>
</dbReference>
<evidence type="ECO:0000313" key="2">
    <source>
        <dbReference type="Proteomes" id="UP000440224"/>
    </source>
</evidence>
<keyword evidence="2" id="KW-1185">Reference proteome</keyword>
<accession>A0A6N7Q7D4</accession>
<name>A0A6N7Q7D4_9BACT</name>
<dbReference type="AlphaFoldDB" id="A0A6N7Q7D4"/>
<reference evidence="1 2" key="1">
    <citation type="submission" date="2019-10" db="EMBL/GenBank/DDBJ databases">
        <title>A soil myxobacterium in the family Polyangiaceae.</title>
        <authorList>
            <person name="Li Y."/>
            <person name="Wang J."/>
        </authorList>
    </citation>
    <scope>NUCLEOTIDE SEQUENCE [LARGE SCALE GENOMIC DNA]</scope>
    <source>
        <strain evidence="1 2">DSM 14734</strain>
    </source>
</reference>
<sequence length="159" mass="17099">MPYLGLGACSAGSTGAGVGEAYGLNSSAGKLYLNDQRVQQNAAAIDTITGDLLRDPQTGMHKGMESVAQQVYLALRTLRGSSVVKNLGFAFKFKVISETTAQKVRDAVNEALNDLVLRRLIAIERVDVERVKVTAISILVVWKNLTNGETNTTRFTPNG</sequence>
<dbReference type="RefSeq" id="WP_153824978.1">
    <property type="nucleotide sequence ID" value="NZ_WJIE01000027.1"/>
</dbReference>
<dbReference type="EMBL" id="WJIE01000027">
    <property type="protein sequence ID" value="MRG98204.1"/>
    <property type="molecule type" value="Genomic_DNA"/>
</dbReference>
<organism evidence="1 2">
    <name type="scientific">Polyangium spumosum</name>
    <dbReference type="NCBI Taxonomy" id="889282"/>
    <lineage>
        <taxon>Bacteria</taxon>
        <taxon>Pseudomonadati</taxon>
        <taxon>Myxococcota</taxon>
        <taxon>Polyangia</taxon>
        <taxon>Polyangiales</taxon>
        <taxon>Polyangiaceae</taxon>
        <taxon>Polyangium</taxon>
    </lineage>
</organism>
<proteinExistence type="predicted"/>
<gene>
    <name evidence="1" type="ORF">GF068_40785</name>
</gene>
<evidence type="ECO:0000313" key="1">
    <source>
        <dbReference type="EMBL" id="MRG98204.1"/>
    </source>
</evidence>